<sequence>MAAVLRRRALQAVGVVLLVSTACFAIVQSLPGDIAFRIAAGRYGYDAVTASSAAAVRADLGLDQPAWQQLFGWWADVARLDLGKSLVTNADVGDELGLSLAASLQLAAAALLLACAFGTAAGAFAARHPGGLVDRATDAGVTLARAFPPFLLGLALILVFSVHLGVLPAAGHGDGGSIILPALTLAIGLAALFARVSRDTIAGILASDYVGFARTKGLSARLVYLRHVLRNAGVTLIAYLGVQALILIEGVVVIESLFGWPGLGHALVHAVFWRDLPMIQASALALALLVVAINTAADLAGLAADPRPRNRKAFQ</sequence>
<evidence type="ECO:0000313" key="10">
    <source>
        <dbReference type="Proteomes" id="UP000544090"/>
    </source>
</evidence>
<feature type="transmembrane region" description="Helical" evidence="7">
    <location>
        <begin position="236"/>
        <end position="258"/>
    </location>
</feature>
<dbReference type="PROSITE" id="PS51257">
    <property type="entry name" value="PROKAR_LIPOPROTEIN"/>
    <property type="match status" value="1"/>
</dbReference>
<keyword evidence="3" id="KW-1003">Cell membrane</keyword>
<comment type="similarity">
    <text evidence="7">Belongs to the binding-protein-dependent transport system permease family.</text>
</comment>
<dbReference type="AlphaFoldDB" id="A0A7X6HC77"/>
<feature type="transmembrane region" description="Helical" evidence="7">
    <location>
        <begin position="278"/>
        <end position="304"/>
    </location>
</feature>
<organism evidence="9 10">
    <name type="scientific">Arthrobacter mobilis</name>
    <dbReference type="NCBI Taxonomy" id="2724944"/>
    <lineage>
        <taxon>Bacteria</taxon>
        <taxon>Bacillati</taxon>
        <taxon>Actinomycetota</taxon>
        <taxon>Actinomycetes</taxon>
        <taxon>Micrococcales</taxon>
        <taxon>Micrococcaceae</taxon>
        <taxon>Arthrobacter</taxon>
    </lineage>
</organism>
<dbReference type="PROSITE" id="PS50928">
    <property type="entry name" value="ABC_TM1"/>
    <property type="match status" value="1"/>
</dbReference>
<feature type="transmembrane region" description="Helical" evidence="7">
    <location>
        <begin position="106"/>
        <end position="126"/>
    </location>
</feature>
<keyword evidence="6 7" id="KW-0472">Membrane</keyword>
<evidence type="ECO:0000259" key="8">
    <source>
        <dbReference type="PROSITE" id="PS50928"/>
    </source>
</evidence>
<dbReference type="InterPro" id="IPR035906">
    <property type="entry name" value="MetI-like_sf"/>
</dbReference>
<comment type="caution">
    <text evidence="9">The sequence shown here is derived from an EMBL/GenBank/DDBJ whole genome shotgun (WGS) entry which is preliminary data.</text>
</comment>
<dbReference type="SUPFAM" id="SSF161098">
    <property type="entry name" value="MetI-like"/>
    <property type="match status" value="1"/>
</dbReference>
<evidence type="ECO:0000256" key="2">
    <source>
        <dbReference type="ARBA" id="ARBA00022448"/>
    </source>
</evidence>
<dbReference type="Gene3D" id="1.10.3720.10">
    <property type="entry name" value="MetI-like"/>
    <property type="match status" value="1"/>
</dbReference>
<evidence type="ECO:0000256" key="1">
    <source>
        <dbReference type="ARBA" id="ARBA00004651"/>
    </source>
</evidence>
<dbReference type="InterPro" id="IPR000515">
    <property type="entry name" value="MetI-like"/>
</dbReference>
<evidence type="ECO:0000256" key="7">
    <source>
        <dbReference type="RuleBase" id="RU363032"/>
    </source>
</evidence>
<evidence type="ECO:0000256" key="3">
    <source>
        <dbReference type="ARBA" id="ARBA00022475"/>
    </source>
</evidence>
<keyword evidence="10" id="KW-1185">Reference proteome</keyword>
<evidence type="ECO:0000313" key="9">
    <source>
        <dbReference type="EMBL" id="NKX54431.1"/>
    </source>
</evidence>
<accession>A0A7X6HC77</accession>
<dbReference type="InterPro" id="IPR045621">
    <property type="entry name" value="BPD_transp_1_N"/>
</dbReference>
<proteinExistence type="inferred from homology"/>
<keyword evidence="2 7" id="KW-0813">Transport</keyword>
<comment type="subcellular location">
    <subcellularLocation>
        <location evidence="1 7">Cell membrane</location>
        <topology evidence="1 7">Multi-pass membrane protein</topology>
    </subcellularLocation>
</comment>
<dbReference type="Pfam" id="PF19300">
    <property type="entry name" value="BPD_transp_1_N"/>
    <property type="match status" value="1"/>
</dbReference>
<evidence type="ECO:0000256" key="6">
    <source>
        <dbReference type="ARBA" id="ARBA00023136"/>
    </source>
</evidence>
<reference evidence="9 10" key="1">
    <citation type="submission" date="2020-04" db="EMBL/GenBank/DDBJ databases">
        <title>Arthrobacter sp. nov.</title>
        <authorList>
            <person name="Liu S."/>
        </authorList>
    </citation>
    <scope>NUCLEOTIDE SEQUENCE [LARGE SCALE GENOMIC DNA]</scope>
    <source>
        <strain evidence="9 10">E918</strain>
    </source>
</reference>
<dbReference type="PANTHER" id="PTHR43163">
    <property type="entry name" value="DIPEPTIDE TRANSPORT SYSTEM PERMEASE PROTEIN DPPB-RELATED"/>
    <property type="match status" value="1"/>
</dbReference>
<dbReference type="Proteomes" id="UP000544090">
    <property type="component" value="Unassembled WGS sequence"/>
</dbReference>
<keyword evidence="4 7" id="KW-0812">Transmembrane</keyword>
<feature type="domain" description="ABC transmembrane type-1" evidence="8">
    <location>
        <begin position="100"/>
        <end position="297"/>
    </location>
</feature>
<name>A0A7X6HC77_9MICC</name>
<dbReference type="GO" id="GO:0005886">
    <property type="term" value="C:plasma membrane"/>
    <property type="evidence" value="ECO:0007669"/>
    <property type="project" value="UniProtKB-SubCell"/>
</dbReference>
<evidence type="ECO:0000256" key="4">
    <source>
        <dbReference type="ARBA" id="ARBA00022692"/>
    </source>
</evidence>
<gene>
    <name evidence="9" type="ORF">HGG74_07720</name>
</gene>
<dbReference type="GO" id="GO:0071916">
    <property type="term" value="F:dipeptide transmembrane transporter activity"/>
    <property type="evidence" value="ECO:0007669"/>
    <property type="project" value="TreeGrafter"/>
</dbReference>
<evidence type="ECO:0000256" key="5">
    <source>
        <dbReference type="ARBA" id="ARBA00022989"/>
    </source>
</evidence>
<protein>
    <submittedName>
        <fullName evidence="9">ABC transporter permease</fullName>
    </submittedName>
</protein>
<dbReference type="EMBL" id="JAAZSQ010000005">
    <property type="protein sequence ID" value="NKX54431.1"/>
    <property type="molecule type" value="Genomic_DNA"/>
</dbReference>
<feature type="transmembrane region" description="Helical" evidence="7">
    <location>
        <begin position="178"/>
        <end position="196"/>
    </location>
</feature>
<keyword evidence="5 7" id="KW-1133">Transmembrane helix</keyword>
<dbReference type="CDD" id="cd06261">
    <property type="entry name" value="TM_PBP2"/>
    <property type="match status" value="1"/>
</dbReference>
<dbReference type="PANTHER" id="PTHR43163:SF6">
    <property type="entry name" value="DIPEPTIDE TRANSPORT SYSTEM PERMEASE PROTEIN DPPB-RELATED"/>
    <property type="match status" value="1"/>
</dbReference>
<feature type="transmembrane region" description="Helical" evidence="7">
    <location>
        <begin position="147"/>
        <end position="166"/>
    </location>
</feature>
<dbReference type="Pfam" id="PF00528">
    <property type="entry name" value="BPD_transp_1"/>
    <property type="match status" value="1"/>
</dbReference>